<dbReference type="EMBL" id="BAAARV010000046">
    <property type="protein sequence ID" value="GAA2359925.1"/>
    <property type="molecule type" value="Genomic_DNA"/>
</dbReference>
<reference evidence="7" key="1">
    <citation type="journal article" date="2019" name="Int. J. Syst. Evol. Microbiol.">
        <title>The Global Catalogue of Microorganisms (GCM) 10K type strain sequencing project: providing services to taxonomists for standard genome sequencing and annotation.</title>
        <authorList>
            <consortium name="The Broad Institute Genomics Platform"/>
            <consortium name="The Broad Institute Genome Sequencing Center for Infectious Disease"/>
            <person name="Wu L."/>
            <person name="Ma J."/>
        </authorList>
    </citation>
    <scope>NUCLEOTIDE SEQUENCE [LARGE SCALE GENOMIC DNA]</scope>
    <source>
        <strain evidence="7">JCM 3272</strain>
    </source>
</reference>
<organism evidence="6 7">
    <name type="scientific">Dactylosporangium salmoneum</name>
    <dbReference type="NCBI Taxonomy" id="53361"/>
    <lineage>
        <taxon>Bacteria</taxon>
        <taxon>Bacillati</taxon>
        <taxon>Actinomycetota</taxon>
        <taxon>Actinomycetes</taxon>
        <taxon>Micromonosporales</taxon>
        <taxon>Micromonosporaceae</taxon>
        <taxon>Dactylosporangium</taxon>
    </lineage>
</organism>
<dbReference type="CDD" id="cd19531">
    <property type="entry name" value="LCL_NRPS-like"/>
    <property type="match status" value="1"/>
</dbReference>
<feature type="region of interest" description="Disordered" evidence="4">
    <location>
        <begin position="435"/>
        <end position="465"/>
    </location>
</feature>
<dbReference type="RefSeq" id="WP_344615353.1">
    <property type="nucleotide sequence ID" value="NZ_BAAARV010000046.1"/>
</dbReference>
<gene>
    <name evidence="6" type="ORF">GCM10010170_054510</name>
</gene>
<sequence length="556" mass="60929">MTAARQPAPAATKLVAAADASTAQTRMWLLDRMLPVGSSYHVNRAVDLRGPLDAPALAEALHRCVRRHEALRTRFELRGTRLRQIITSREPRLRMVDLRGLPAADRLADDLVRAAAADPFDLRTAPLLRALLLRPADEHHVLVLVLHHIVVDAWSLDQVVREIAADYRALVAGEPGEPPAPRLQQADHAAWERRALDAGRMDVHLDYWLRQTADLPALDLFTDRPPPPVPTRRGGLHHFALDPGLLGALDELARREGASRYMVLLAAFNVLLYRWTGRDDVVVGGTSPGRHRPELQDTVGFFVNMLVLRTRLDGRPTLREALRRTAATCQDAYDHQDAPFERLVELRGGARDPQRHPFFQVVFQMINMTTELELPGLAAAFRPPEPAPAMFDLVFTIEPAGGYVEYATDRYDEASVAALAAGWIAVLRELAADPDRPIEGTPGPVPVPRPAAAGPATAQAPQQAAGPLEEEVAAMWAEVLGRESIGRDDNFFQLGGHSLLATVLLTLLHERFGVELRLDGFFADPTVAGTAAAVEARRAAAVTVDDALSQLLEDLA</sequence>
<dbReference type="InterPro" id="IPR036736">
    <property type="entry name" value="ACP-like_sf"/>
</dbReference>
<feature type="compositionally biased region" description="Low complexity" evidence="4">
    <location>
        <begin position="450"/>
        <end position="465"/>
    </location>
</feature>
<dbReference type="SUPFAM" id="SSF47336">
    <property type="entry name" value="ACP-like"/>
    <property type="match status" value="1"/>
</dbReference>
<dbReference type="InterPro" id="IPR020806">
    <property type="entry name" value="PKS_PP-bd"/>
</dbReference>
<dbReference type="PANTHER" id="PTHR45527">
    <property type="entry name" value="NONRIBOSOMAL PEPTIDE SYNTHETASE"/>
    <property type="match status" value="1"/>
</dbReference>
<dbReference type="SUPFAM" id="SSF52777">
    <property type="entry name" value="CoA-dependent acyltransferases"/>
    <property type="match status" value="2"/>
</dbReference>
<evidence type="ECO:0000313" key="6">
    <source>
        <dbReference type="EMBL" id="GAA2359925.1"/>
    </source>
</evidence>
<evidence type="ECO:0000256" key="3">
    <source>
        <dbReference type="ARBA" id="ARBA00022553"/>
    </source>
</evidence>
<dbReference type="Pfam" id="PF00668">
    <property type="entry name" value="Condensation"/>
    <property type="match status" value="1"/>
</dbReference>
<comment type="cofactor">
    <cofactor evidence="1">
        <name>pantetheine 4'-phosphate</name>
        <dbReference type="ChEBI" id="CHEBI:47942"/>
    </cofactor>
</comment>
<dbReference type="Gene3D" id="1.10.1200.10">
    <property type="entry name" value="ACP-like"/>
    <property type="match status" value="1"/>
</dbReference>
<dbReference type="InterPro" id="IPR009081">
    <property type="entry name" value="PP-bd_ACP"/>
</dbReference>
<evidence type="ECO:0000256" key="2">
    <source>
        <dbReference type="ARBA" id="ARBA00022450"/>
    </source>
</evidence>
<keyword evidence="2" id="KW-0596">Phosphopantetheine</keyword>
<keyword evidence="7" id="KW-1185">Reference proteome</keyword>
<dbReference type="InterPro" id="IPR001242">
    <property type="entry name" value="Condensation_dom"/>
</dbReference>
<dbReference type="Gene3D" id="3.30.559.30">
    <property type="entry name" value="Nonribosomal peptide synthetase, condensation domain"/>
    <property type="match status" value="1"/>
</dbReference>
<feature type="domain" description="Carrier" evidence="5">
    <location>
        <begin position="463"/>
        <end position="538"/>
    </location>
</feature>
<accession>A0ABP5TVA8</accession>
<dbReference type="Pfam" id="PF00550">
    <property type="entry name" value="PP-binding"/>
    <property type="match status" value="1"/>
</dbReference>
<evidence type="ECO:0000259" key="5">
    <source>
        <dbReference type="PROSITE" id="PS50075"/>
    </source>
</evidence>
<dbReference type="InterPro" id="IPR023213">
    <property type="entry name" value="CAT-like_dom_sf"/>
</dbReference>
<name>A0ABP5TVA8_9ACTN</name>
<keyword evidence="3" id="KW-0597">Phosphoprotein</keyword>
<evidence type="ECO:0000313" key="7">
    <source>
        <dbReference type="Proteomes" id="UP001501444"/>
    </source>
</evidence>
<dbReference type="SMART" id="SM00823">
    <property type="entry name" value="PKS_PP"/>
    <property type="match status" value="1"/>
</dbReference>
<comment type="caution">
    <text evidence="6">The sequence shown here is derived from an EMBL/GenBank/DDBJ whole genome shotgun (WGS) entry which is preliminary data.</text>
</comment>
<dbReference type="Proteomes" id="UP001501444">
    <property type="component" value="Unassembled WGS sequence"/>
</dbReference>
<dbReference type="PROSITE" id="PS50075">
    <property type="entry name" value="CARRIER"/>
    <property type="match status" value="1"/>
</dbReference>
<dbReference type="Gene3D" id="3.30.559.10">
    <property type="entry name" value="Chloramphenicol acetyltransferase-like domain"/>
    <property type="match status" value="1"/>
</dbReference>
<evidence type="ECO:0000256" key="4">
    <source>
        <dbReference type="SAM" id="MobiDB-lite"/>
    </source>
</evidence>
<proteinExistence type="predicted"/>
<evidence type="ECO:0000256" key="1">
    <source>
        <dbReference type="ARBA" id="ARBA00001957"/>
    </source>
</evidence>
<dbReference type="PANTHER" id="PTHR45527:SF1">
    <property type="entry name" value="FATTY ACID SYNTHASE"/>
    <property type="match status" value="1"/>
</dbReference>
<protein>
    <recommendedName>
        <fullName evidence="5">Carrier domain-containing protein</fullName>
    </recommendedName>
</protein>